<accession>A0A919DNQ0</accession>
<dbReference type="InterPro" id="IPR009003">
    <property type="entry name" value="Peptidase_S1_PA"/>
</dbReference>
<feature type="compositionally biased region" description="Pro residues" evidence="1">
    <location>
        <begin position="222"/>
        <end position="233"/>
    </location>
</feature>
<dbReference type="EMBL" id="BNBT01000042">
    <property type="protein sequence ID" value="GHE60622.1"/>
    <property type="molecule type" value="Genomic_DNA"/>
</dbReference>
<comment type="caution">
    <text evidence="3">The sequence shown here is derived from an EMBL/GenBank/DDBJ whole genome shotgun (WGS) entry which is preliminary data.</text>
</comment>
<sequence length="334" mass="34730">MAEGDWQDTPAAGRVRVLSPRGTVHGAGILVAPGTVLSCAHVVADALGARPGPAPPADPVLLDAAGFPDAPRGTATVVAGGWFPGPLDGAPGGDLAVLTTDWQPPEAVRPARLGRCEAPPGREVRMYGYPGRAPDGLWATARLAGSGGPHPHWVQLDGAGATAAWIAPGFSGAGVWDPAARRVVGMVTAALNDRHTRAAWMLPLQEAARAWPDLAPALNGHGPPPARPAPEPPLPDDRAQFALADALLGIRPVEEDGGAALRQLLPAPLRHGIRSHPRPRLQLFHLVQACVDHRDGRRALVDAVRLLDDGSRPVRAALALLDELWPAVPGGDAR</sequence>
<dbReference type="SUPFAM" id="SSF50494">
    <property type="entry name" value="Trypsin-like serine proteases"/>
    <property type="match status" value="1"/>
</dbReference>
<reference evidence="3" key="2">
    <citation type="submission" date="2020-09" db="EMBL/GenBank/DDBJ databases">
        <authorList>
            <person name="Sun Q."/>
            <person name="Ohkuma M."/>
        </authorList>
    </citation>
    <scope>NUCLEOTIDE SEQUENCE</scope>
    <source>
        <strain evidence="3">JCM 4784</strain>
    </source>
</reference>
<reference evidence="3" key="1">
    <citation type="journal article" date="2014" name="Int. J. Syst. Evol. Microbiol.">
        <title>Complete genome sequence of Corynebacterium casei LMG S-19264T (=DSM 44701T), isolated from a smear-ripened cheese.</title>
        <authorList>
            <consortium name="US DOE Joint Genome Institute (JGI-PGF)"/>
            <person name="Walter F."/>
            <person name="Albersmeier A."/>
            <person name="Kalinowski J."/>
            <person name="Ruckert C."/>
        </authorList>
    </citation>
    <scope>NUCLEOTIDE SEQUENCE</scope>
    <source>
        <strain evidence="3">JCM 4784</strain>
    </source>
</reference>
<dbReference type="AlphaFoldDB" id="A0A919DNQ0"/>
<dbReference type="InterPro" id="IPR045431">
    <property type="entry name" value="EAD2"/>
</dbReference>
<dbReference type="InterPro" id="IPR043504">
    <property type="entry name" value="Peptidase_S1_PA_chymotrypsin"/>
</dbReference>
<gene>
    <name evidence="3" type="ORF">GCM10018785_32120</name>
</gene>
<dbReference type="Pfam" id="PF13365">
    <property type="entry name" value="Trypsin_2"/>
    <property type="match status" value="1"/>
</dbReference>
<proteinExistence type="predicted"/>
<evidence type="ECO:0000259" key="2">
    <source>
        <dbReference type="Pfam" id="PF19956"/>
    </source>
</evidence>
<organism evidence="3 4">
    <name type="scientific">Streptomyces longispororuber</name>
    <dbReference type="NCBI Taxonomy" id="68230"/>
    <lineage>
        <taxon>Bacteria</taxon>
        <taxon>Bacillati</taxon>
        <taxon>Actinomycetota</taxon>
        <taxon>Actinomycetes</taxon>
        <taxon>Kitasatosporales</taxon>
        <taxon>Streptomycetaceae</taxon>
        <taxon>Streptomyces</taxon>
    </lineage>
</organism>
<keyword evidence="4" id="KW-1185">Reference proteome</keyword>
<evidence type="ECO:0000313" key="3">
    <source>
        <dbReference type="EMBL" id="GHE60622.1"/>
    </source>
</evidence>
<evidence type="ECO:0000313" key="4">
    <source>
        <dbReference type="Proteomes" id="UP000608024"/>
    </source>
</evidence>
<protein>
    <recommendedName>
        <fullName evidence="2">Effector-associated domain-containing protein</fullName>
    </recommendedName>
</protein>
<feature type="region of interest" description="Disordered" evidence="1">
    <location>
        <begin position="214"/>
        <end position="237"/>
    </location>
</feature>
<name>A0A919DNQ0_9ACTN</name>
<dbReference type="Gene3D" id="2.40.10.10">
    <property type="entry name" value="Trypsin-like serine proteases"/>
    <property type="match status" value="2"/>
</dbReference>
<feature type="domain" description="Effector-associated" evidence="2">
    <location>
        <begin position="245"/>
        <end position="322"/>
    </location>
</feature>
<dbReference type="Pfam" id="PF19956">
    <property type="entry name" value="EAD2"/>
    <property type="match status" value="1"/>
</dbReference>
<dbReference type="Proteomes" id="UP000608024">
    <property type="component" value="Unassembled WGS sequence"/>
</dbReference>
<evidence type="ECO:0000256" key="1">
    <source>
        <dbReference type="SAM" id="MobiDB-lite"/>
    </source>
</evidence>